<dbReference type="GeneID" id="93303003"/>
<reference evidence="5 8" key="1">
    <citation type="submission" date="2016-07" db="EMBL/GenBank/DDBJ databases">
        <title>Characterization of isolates of Eisenbergiella tayi derived from blood cultures, using whole genome sequencing.</title>
        <authorList>
            <person name="Burdz T."/>
            <person name="Wiebe D."/>
            <person name="Huynh C."/>
            <person name="Bernard K."/>
        </authorList>
    </citation>
    <scope>NUCLEOTIDE SEQUENCE [LARGE SCALE GENOMIC DNA]</scope>
    <source>
        <strain evidence="1 5">NML 110608</strain>
        <strain evidence="2 8">NML 120489</strain>
    </source>
</reference>
<dbReference type="EMBL" id="MCGH01000004">
    <property type="protein sequence ID" value="ODM02408.1"/>
    <property type="molecule type" value="Genomic_DNA"/>
</dbReference>
<dbReference type="EMBL" id="MEHD01000024">
    <property type="protein sequence ID" value="ODR55404.1"/>
    <property type="molecule type" value="Genomic_DNA"/>
</dbReference>
<evidence type="ECO:0000313" key="1">
    <source>
        <dbReference type="EMBL" id="ODM02408.1"/>
    </source>
</evidence>
<sequence length="234" mass="27118">MARKKIVLVIVEGPSDEVALGMALSQVYDKDFIYVHIMHGDITTRRGVSSKNIVAKLGNEVTAYAKSQHYKASDFKQIIHIVDTDGAYIPDDNIMEKENYLDIQYENDGIYTNNKASVMTRNQQKRDNLYRLRSCGIIWTIPYSLYYMSCNLDHVLYDKQNSTDKDKENDAYVFAKKYKGKVESFKEFICKSQFSVTGDYKGSWDYIEKDLNSVNRYTNLCICIENELESRMMS</sequence>
<evidence type="ECO:0000313" key="7">
    <source>
        <dbReference type="Proteomes" id="UP000094869"/>
    </source>
</evidence>
<dbReference type="OrthoDB" id="2110614at2"/>
<dbReference type="Proteomes" id="UP000094067">
    <property type="component" value="Unassembled WGS sequence"/>
</dbReference>
<name>A0A1E3UK87_9FIRM</name>
<dbReference type="PATRIC" id="fig|1432052.3.peg.5627"/>
<reference evidence="4 7" key="2">
    <citation type="submission" date="2016-08" db="EMBL/GenBank/DDBJ databases">
        <title>Characterization of Isolates of Eisenbergiella tayi Derived from Blood Cultures, Using Whole Genome Sequencing.</title>
        <authorList>
            <person name="Bernier A.-M."/>
            <person name="Burdz T."/>
            <person name="Wiebe D."/>
            <person name="Bernard K."/>
        </authorList>
    </citation>
    <scope>NUCLEOTIDE SEQUENCE [LARGE SCALE GENOMIC DNA]</scope>
    <source>
        <strain evidence="4 7">NML120146</strain>
    </source>
</reference>
<evidence type="ECO:0000313" key="5">
    <source>
        <dbReference type="Proteomes" id="UP000094067"/>
    </source>
</evidence>
<evidence type="ECO:0000313" key="4">
    <source>
        <dbReference type="EMBL" id="ODR55404.1"/>
    </source>
</evidence>
<dbReference type="Proteomes" id="UP000094271">
    <property type="component" value="Unassembled WGS sequence"/>
</dbReference>
<reference evidence="3 6" key="3">
    <citation type="submission" date="2016-08" db="EMBL/GenBank/DDBJ databases">
        <authorList>
            <person name="Seilhamer J.J."/>
        </authorList>
    </citation>
    <scope>NUCLEOTIDE SEQUENCE [LARGE SCALE GENOMIC DNA]</scope>
    <source>
        <strain evidence="3 6">NML150140-1</strain>
    </source>
</reference>
<evidence type="ECO:0000313" key="2">
    <source>
        <dbReference type="EMBL" id="ODM09331.1"/>
    </source>
</evidence>
<keyword evidence="7" id="KW-1185">Reference proteome</keyword>
<evidence type="ECO:0000313" key="3">
    <source>
        <dbReference type="EMBL" id="ODR53079.1"/>
    </source>
</evidence>
<evidence type="ECO:0000313" key="8">
    <source>
        <dbReference type="Proteomes" id="UP000095003"/>
    </source>
</evidence>
<dbReference type="Proteomes" id="UP000094869">
    <property type="component" value="Unassembled WGS sequence"/>
</dbReference>
<organism evidence="3 6">
    <name type="scientific">Eisenbergiella tayi</name>
    <dbReference type="NCBI Taxonomy" id="1432052"/>
    <lineage>
        <taxon>Bacteria</taxon>
        <taxon>Bacillati</taxon>
        <taxon>Bacillota</taxon>
        <taxon>Clostridia</taxon>
        <taxon>Lachnospirales</taxon>
        <taxon>Lachnospiraceae</taxon>
        <taxon>Eisenbergiella</taxon>
    </lineage>
</organism>
<comment type="caution">
    <text evidence="3">The sequence shown here is derived from an EMBL/GenBank/DDBJ whole genome shotgun (WGS) entry which is preliminary data.</text>
</comment>
<evidence type="ECO:0000313" key="6">
    <source>
        <dbReference type="Proteomes" id="UP000094271"/>
    </source>
</evidence>
<dbReference type="EMBL" id="MEHA01000005">
    <property type="protein sequence ID" value="ODR53079.1"/>
    <property type="molecule type" value="Genomic_DNA"/>
</dbReference>
<proteinExistence type="predicted"/>
<dbReference type="AlphaFoldDB" id="A0A1E3UK87"/>
<protein>
    <submittedName>
        <fullName evidence="3">Uncharacterized protein</fullName>
    </submittedName>
</protein>
<dbReference type="EMBL" id="MCGI01000005">
    <property type="protein sequence ID" value="ODM09331.1"/>
    <property type="molecule type" value="Genomic_DNA"/>
</dbReference>
<accession>A0A1E3UK87</accession>
<dbReference type="Proteomes" id="UP000095003">
    <property type="component" value="Unassembled WGS sequence"/>
</dbReference>
<dbReference type="RefSeq" id="WP_069154941.1">
    <property type="nucleotide sequence ID" value="NZ_DBFYTW010000104.1"/>
</dbReference>
<gene>
    <name evidence="2" type="ORF">BEH84_05081</name>
    <name evidence="3" type="ORF">BEI59_09460</name>
    <name evidence="1" type="ORF">BEI61_05570</name>
    <name evidence="4" type="ORF">BEI63_14285</name>
</gene>